<organism evidence="2 3">
    <name type="scientific">Trichostrongylus colubriformis</name>
    <name type="common">Black scour worm</name>
    <dbReference type="NCBI Taxonomy" id="6319"/>
    <lineage>
        <taxon>Eukaryota</taxon>
        <taxon>Metazoa</taxon>
        <taxon>Ecdysozoa</taxon>
        <taxon>Nematoda</taxon>
        <taxon>Chromadorea</taxon>
        <taxon>Rhabditida</taxon>
        <taxon>Rhabditina</taxon>
        <taxon>Rhabditomorpha</taxon>
        <taxon>Strongyloidea</taxon>
        <taxon>Trichostrongylidae</taxon>
        <taxon>Trichostrongylus</taxon>
    </lineage>
</organism>
<dbReference type="Pfam" id="PF10323">
    <property type="entry name" value="7TM_GPCR_Srv"/>
    <property type="match status" value="1"/>
</dbReference>
<protein>
    <submittedName>
        <fullName evidence="2">Uncharacterized protein</fullName>
    </submittedName>
</protein>
<evidence type="ECO:0000256" key="1">
    <source>
        <dbReference type="SAM" id="Phobius"/>
    </source>
</evidence>
<accession>A0AAN8FVW0</accession>
<evidence type="ECO:0000313" key="3">
    <source>
        <dbReference type="Proteomes" id="UP001331761"/>
    </source>
</evidence>
<evidence type="ECO:0000313" key="2">
    <source>
        <dbReference type="EMBL" id="KAK5978025.1"/>
    </source>
</evidence>
<gene>
    <name evidence="2" type="ORF">GCK32_011813</name>
</gene>
<name>A0AAN8FVW0_TRICO</name>
<feature type="transmembrane region" description="Helical" evidence="1">
    <location>
        <begin position="164"/>
        <end position="183"/>
    </location>
</feature>
<keyword evidence="1" id="KW-0812">Transmembrane</keyword>
<keyword evidence="3" id="KW-1185">Reference proteome</keyword>
<dbReference type="Gene3D" id="1.20.1070.10">
    <property type="entry name" value="Rhodopsin 7-helix transmembrane proteins"/>
    <property type="match status" value="1"/>
</dbReference>
<dbReference type="PANTHER" id="PTHR24224:SF17">
    <property type="entry name" value="G-PROTEIN COUPLED RECEPTORS FAMILY 1 PROFILE DOMAIN-CONTAINING PROTEIN"/>
    <property type="match status" value="1"/>
</dbReference>
<feature type="transmembrane region" description="Helical" evidence="1">
    <location>
        <begin position="17"/>
        <end position="41"/>
    </location>
</feature>
<feature type="transmembrane region" description="Helical" evidence="1">
    <location>
        <begin position="118"/>
        <end position="143"/>
    </location>
</feature>
<reference evidence="2 3" key="1">
    <citation type="submission" date="2019-10" db="EMBL/GenBank/DDBJ databases">
        <title>Assembly and Annotation for the nematode Trichostrongylus colubriformis.</title>
        <authorList>
            <person name="Martin J."/>
        </authorList>
    </citation>
    <scope>NUCLEOTIDE SEQUENCE [LARGE SCALE GENOMIC DNA]</scope>
    <source>
        <strain evidence="2">G859</strain>
        <tissue evidence="2">Whole worm</tissue>
    </source>
</reference>
<keyword evidence="1" id="KW-0472">Membrane</keyword>
<dbReference type="AlphaFoldDB" id="A0AAN8FVW0"/>
<dbReference type="InterPro" id="IPR052665">
    <property type="entry name" value="Neuropeptide-GPCR"/>
</dbReference>
<dbReference type="GO" id="GO:0016020">
    <property type="term" value="C:membrane"/>
    <property type="evidence" value="ECO:0007669"/>
    <property type="project" value="TreeGrafter"/>
</dbReference>
<keyword evidence="1" id="KW-1133">Transmembrane helix</keyword>
<dbReference type="SUPFAM" id="SSF81321">
    <property type="entry name" value="Family A G protein-coupled receptor-like"/>
    <property type="match status" value="1"/>
</dbReference>
<feature type="transmembrane region" description="Helical" evidence="1">
    <location>
        <begin position="203"/>
        <end position="222"/>
    </location>
</feature>
<dbReference type="PANTHER" id="PTHR24224">
    <property type="entry name" value="CARDIOACCELERATORY PEPTIDE RECEPTOR-RELATED"/>
    <property type="match status" value="1"/>
</dbReference>
<sequence length="262" mass="30722">MVVCVQEWKRSHAQRSFYSLMISQGIVDIVVMVNFFIFVTLRTSQLFNDIYWSYQRYYIPEWCFNQAYISIINTSHRWVLPVLQWMIPAAYSVPLLILSNATFDTPETLEVMANHSNITLATSMAIIFVSLTFIGCGFCYGAILEFLMRNRLDCSEAIKRERRLYIQMLGLFVAFVLIFVYNILQFTFSLYTNEGPILVMRTIFPVISCFFSYVNSWMTLILNHDIRRKMLILLGYRSKQIQSSVKLSSSQKVLRAFEPIRF</sequence>
<proteinExistence type="predicted"/>
<dbReference type="InterPro" id="IPR019426">
    <property type="entry name" value="7TM_GPCR_serpentine_rcpt_Srv"/>
</dbReference>
<dbReference type="Proteomes" id="UP001331761">
    <property type="component" value="Unassembled WGS sequence"/>
</dbReference>
<dbReference type="EMBL" id="WIXE01009915">
    <property type="protein sequence ID" value="KAK5978025.1"/>
    <property type="molecule type" value="Genomic_DNA"/>
</dbReference>
<comment type="caution">
    <text evidence="2">The sequence shown here is derived from an EMBL/GenBank/DDBJ whole genome shotgun (WGS) entry which is preliminary data.</text>
</comment>